<keyword evidence="3" id="KW-1185">Reference proteome</keyword>
<gene>
    <name evidence="2" type="ORF">SAMN02746009_00534</name>
</gene>
<protein>
    <recommendedName>
        <fullName evidence="4">Outer membrane protein beta-barrel domain-containing protein</fullName>
    </recommendedName>
</protein>
<proteinExistence type="predicted"/>
<keyword evidence="1" id="KW-0732">Signal</keyword>
<evidence type="ECO:0000313" key="2">
    <source>
        <dbReference type="EMBL" id="SHK18530.1"/>
    </source>
</evidence>
<feature type="chain" id="PRO_5012070647" description="Outer membrane protein beta-barrel domain-containing protein" evidence="1">
    <location>
        <begin position="25"/>
        <end position="203"/>
    </location>
</feature>
<dbReference type="OrthoDB" id="5381546at2"/>
<feature type="signal peptide" evidence="1">
    <location>
        <begin position="1"/>
        <end position="24"/>
    </location>
</feature>
<accession>A0A1M6QEI9</accession>
<dbReference type="STRING" id="1121959.SAMN02746009_00534"/>
<evidence type="ECO:0000313" key="3">
    <source>
        <dbReference type="Proteomes" id="UP000183947"/>
    </source>
</evidence>
<name>A0A1M6QEI9_9BACT</name>
<dbReference type="Proteomes" id="UP000183947">
    <property type="component" value="Unassembled WGS sequence"/>
</dbReference>
<reference evidence="3" key="1">
    <citation type="submission" date="2016-11" db="EMBL/GenBank/DDBJ databases">
        <authorList>
            <person name="Varghese N."/>
            <person name="Submissions S."/>
        </authorList>
    </citation>
    <scope>NUCLEOTIDE SEQUENCE [LARGE SCALE GENOMIC DNA]</scope>
    <source>
        <strain evidence="3">DSM 18569</strain>
    </source>
</reference>
<evidence type="ECO:0008006" key="4">
    <source>
        <dbReference type="Google" id="ProtNLM"/>
    </source>
</evidence>
<dbReference type="RefSeq" id="WP_073281115.1">
    <property type="nucleotide sequence ID" value="NZ_FRAS01000001.1"/>
</dbReference>
<dbReference type="AlphaFoldDB" id="A0A1M6QEI9"/>
<sequence length="203" mass="22047">MRQLSVRTSILLGLLLLRAGGAAAQDATPVQEPHRRTVPFFLTLQIGGGAGMVALGGGVRLAGQHMEPEVLLGYVPRRFSSQPLAVFTFKTTYLPINAGLGRHWNVSPAVGGYISYTHGNTMLDSKEPGKYPGDYYWFSSKVRTGAYFAPRVSYSGVRAGAPRVAAYAELGTNDLYFWSRATNKKALSWSEILTLGFGSKVAW</sequence>
<evidence type="ECO:0000256" key="1">
    <source>
        <dbReference type="SAM" id="SignalP"/>
    </source>
</evidence>
<dbReference type="EMBL" id="FRAS01000001">
    <property type="protein sequence ID" value="SHK18530.1"/>
    <property type="molecule type" value="Genomic_DNA"/>
</dbReference>
<organism evidence="2 3">
    <name type="scientific">Hymenobacter psychrotolerans DSM 18569</name>
    <dbReference type="NCBI Taxonomy" id="1121959"/>
    <lineage>
        <taxon>Bacteria</taxon>
        <taxon>Pseudomonadati</taxon>
        <taxon>Bacteroidota</taxon>
        <taxon>Cytophagia</taxon>
        <taxon>Cytophagales</taxon>
        <taxon>Hymenobacteraceae</taxon>
        <taxon>Hymenobacter</taxon>
    </lineage>
</organism>